<evidence type="ECO:0000313" key="1">
    <source>
        <dbReference type="EMBL" id="MDL4841764.1"/>
    </source>
</evidence>
<keyword evidence="2" id="KW-1185">Reference proteome</keyword>
<gene>
    <name evidence="1" type="ORF">QQS35_15090</name>
</gene>
<organism evidence="1 2">
    <name type="scientific">Aquibacillus rhizosphaerae</name>
    <dbReference type="NCBI Taxonomy" id="3051431"/>
    <lineage>
        <taxon>Bacteria</taxon>
        <taxon>Bacillati</taxon>
        <taxon>Bacillota</taxon>
        <taxon>Bacilli</taxon>
        <taxon>Bacillales</taxon>
        <taxon>Bacillaceae</taxon>
        <taxon>Aquibacillus</taxon>
    </lineage>
</organism>
<evidence type="ECO:0000313" key="2">
    <source>
        <dbReference type="Proteomes" id="UP001235343"/>
    </source>
</evidence>
<protein>
    <submittedName>
        <fullName evidence="1">Uncharacterized protein</fullName>
    </submittedName>
</protein>
<dbReference type="Proteomes" id="UP001235343">
    <property type="component" value="Unassembled WGS sequence"/>
</dbReference>
<dbReference type="RefSeq" id="WP_285933048.1">
    <property type="nucleotide sequence ID" value="NZ_JASTZU010000048.1"/>
</dbReference>
<reference evidence="1 2" key="1">
    <citation type="submission" date="2023-06" db="EMBL/GenBank/DDBJ databases">
        <title>Aquibacillus rhizosphaerae LR5S19.</title>
        <authorList>
            <person name="Sun J.-Q."/>
        </authorList>
    </citation>
    <scope>NUCLEOTIDE SEQUENCE [LARGE SCALE GENOMIC DNA]</scope>
    <source>
        <strain evidence="1 2">LR5S19</strain>
    </source>
</reference>
<proteinExistence type="predicted"/>
<accession>A0ABT7L7C2</accession>
<comment type="caution">
    <text evidence="1">The sequence shown here is derived from an EMBL/GenBank/DDBJ whole genome shotgun (WGS) entry which is preliminary data.</text>
</comment>
<name>A0ABT7L7C2_9BACI</name>
<dbReference type="EMBL" id="JASTZU010000048">
    <property type="protein sequence ID" value="MDL4841764.1"/>
    <property type="molecule type" value="Genomic_DNA"/>
</dbReference>
<sequence length="40" mass="4562">MKEKKRKSLGWGSLSLLLFLIGLSLYNVVLKERGQLEILS</sequence>